<dbReference type="PANTHER" id="PTHR37540">
    <property type="entry name" value="TRANSCRIPTION FACTOR (ACR-2), PUTATIVE-RELATED-RELATED"/>
    <property type="match status" value="1"/>
</dbReference>
<feature type="compositionally biased region" description="Basic residues" evidence="2">
    <location>
        <begin position="17"/>
        <end position="26"/>
    </location>
</feature>
<accession>A0A3M2RD76</accession>
<feature type="region of interest" description="Disordered" evidence="2">
    <location>
        <begin position="1"/>
        <end position="44"/>
    </location>
</feature>
<feature type="coiled-coil region" evidence="1">
    <location>
        <begin position="219"/>
        <end position="246"/>
    </location>
</feature>
<dbReference type="STRING" id="2010991.A0A3M2RD76"/>
<name>A0A3M2RD76_9HYPO</name>
<gene>
    <name evidence="3" type="ORF">CDV36_015210</name>
</gene>
<protein>
    <submittedName>
        <fullName evidence="3">Uncharacterized protein</fullName>
    </submittedName>
</protein>
<comment type="caution">
    <text evidence="3">The sequence shown here is derived from an EMBL/GenBank/DDBJ whole genome shotgun (WGS) entry which is preliminary data.</text>
</comment>
<evidence type="ECO:0000313" key="4">
    <source>
        <dbReference type="Proteomes" id="UP000277212"/>
    </source>
</evidence>
<keyword evidence="4" id="KW-1185">Reference proteome</keyword>
<dbReference type="OrthoDB" id="4158087at2759"/>
<reference evidence="3 4" key="1">
    <citation type="submission" date="2017-06" db="EMBL/GenBank/DDBJ databases">
        <title>Comparative genomic analysis of Ambrosia Fusariam Clade fungi.</title>
        <authorList>
            <person name="Stajich J.E."/>
            <person name="Carrillo J."/>
            <person name="Kijimoto T."/>
            <person name="Eskalen A."/>
            <person name="O'Donnell K."/>
            <person name="Kasson M."/>
        </authorList>
    </citation>
    <scope>NUCLEOTIDE SEQUENCE [LARGE SCALE GENOMIC DNA]</scope>
    <source>
        <strain evidence="3">UCR3666</strain>
    </source>
</reference>
<evidence type="ECO:0000256" key="2">
    <source>
        <dbReference type="SAM" id="MobiDB-lite"/>
    </source>
</evidence>
<dbReference type="Proteomes" id="UP000277212">
    <property type="component" value="Unassembled WGS sequence"/>
</dbReference>
<organism evidence="3 4">
    <name type="scientific">Fusarium kuroshium</name>
    <dbReference type="NCBI Taxonomy" id="2010991"/>
    <lineage>
        <taxon>Eukaryota</taxon>
        <taxon>Fungi</taxon>
        <taxon>Dikarya</taxon>
        <taxon>Ascomycota</taxon>
        <taxon>Pezizomycotina</taxon>
        <taxon>Sordariomycetes</taxon>
        <taxon>Hypocreomycetidae</taxon>
        <taxon>Hypocreales</taxon>
        <taxon>Nectriaceae</taxon>
        <taxon>Fusarium</taxon>
        <taxon>Fusarium solani species complex</taxon>
    </lineage>
</organism>
<dbReference type="EMBL" id="NKUJ01000546">
    <property type="protein sequence ID" value="RMJ03266.1"/>
    <property type="molecule type" value="Genomic_DNA"/>
</dbReference>
<keyword evidence="1" id="KW-0175">Coiled coil</keyword>
<dbReference type="AlphaFoldDB" id="A0A3M2RD76"/>
<proteinExistence type="predicted"/>
<evidence type="ECO:0000256" key="1">
    <source>
        <dbReference type="SAM" id="Coils"/>
    </source>
</evidence>
<sequence length="521" mass="59842">MLEPLFTTPAPQLPVRQKPRTRKTAAPKKFEFITSDPAGKPAPETRKFIRSHVMRGKNTKRRGASRDVVLVNREAQEDEARGEKSRLPDIGMDVSRLPDYYRDHLQYRAWVESPSLIARMLSPPDLTLFNFATPLDKNSLYLVYRFLTTIKDTLYPVEWCFEPDRTKVCWFRWLLQDAAYLHSVLFMVSAFQDLFNMRTTKGRKSYENGWGISFSAETRSRLREAIKQLQYKIDDKEKQVEDVTAAVVIQLAVMADAMEDVDAFEAHSNGLRNIVRLRGGLEAFNDNRQLQIKLCRVDLGWSIRNGCKPELYKGIPTWHPLLETIHGISAPAHLQTTTTALLQMMDSWDYKIKSAFKDLRDFSALANQLIPARRKLEPEIFQEIMLSVQYRLLVLEYSLDEHPLREAIRLGLLAYESTIFLQIQGVKLKSDLFTSQLREAIEAIPVEGEAIANVKLWLLLIGSMVIFDSKAPWLAQSIQSLTGRQTWSQVRKRVKEVMWIDIIHDLAGSEAFEAAQAGRVL</sequence>
<evidence type="ECO:0000313" key="3">
    <source>
        <dbReference type="EMBL" id="RMJ03266.1"/>
    </source>
</evidence>